<keyword evidence="6" id="KW-1185">Reference proteome</keyword>
<dbReference type="Gene3D" id="3.40.50.1820">
    <property type="entry name" value="alpha/beta hydrolase"/>
    <property type="match status" value="1"/>
</dbReference>
<dbReference type="InterPro" id="IPR029058">
    <property type="entry name" value="AB_hydrolase_fold"/>
</dbReference>
<dbReference type="InterPro" id="IPR019826">
    <property type="entry name" value="Carboxylesterase_B_AS"/>
</dbReference>
<dbReference type="InterPro" id="IPR002018">
    <property type="entry name" value="CarbesteraseB"/>
</dbReference>
<dbReference type="InterPro" id="IPR050309">
    <property type="entry name" value="Type-B_Carboxylest/Lipase"/>
</dbReference>
<dbReference type="RefSeq" id="WP_259484705.1">
    <property type="nucleotide sequence ID" value="NZ_JANTEZ010000001.1"/>
</dbReference>
<sequence>MTRLNTPVTTESGPVLGVPARLPGVAVYKGIPFGASTAGEARWRPAGPVTPWTEVRTADTFGPVPPQEEEAAGLAQDEDCLHVNVWTSVEPSDAPRPVLVWIYGGRFAFGHGSDPYFDGSTLASKGVTVVTFNYRTGAFGFLAHPELSDESGHGASGNYGLLDQISALRWVQRNIGQFGGDPDRVTVAGQSGGGASTLMLTYSPLARGLFHQVIVESAALFPRDPAIATLSPSHRELAQAENDGAAFAASLGAETVAQLRALPTDRLRTPTMLTDPSVPGTPGPPLFRPTVDGWVLPSSYWDVVASGTQNPVRVLCGNNLDESGAKPRPTITLAEYLAYASARYGDQVDEFLALYPADDDETARASHNRALQEGTRISTWLLAQEWQRTVRAPFYTYYWTHRPPSDAGAERGAYHGSEMPYFLGNLQVENLDYQTVDREISSIMVDYLVDFIASGDPNGVGLPVWPPVGDAPVTFELGPVWSPMLIAPSDHVDFFRRFFATQRSW</sequence>
<comment type="similarity">
    <text evidence="1 3">Belongs to the type-B carboxylesterase/lipase family.</text>
</comment>
<evidence type="ECO:0000313" key="5">
    <source>
        <dbReference type="EMBL" id="MCS5713154.1"/>
    </source>
</evidence>
<evidence type="ECO:0000313" key="6">
    <source>
        <dbReference type="Proteomes" id="UP001165580"/>
    </source>
</evidence>
<dbReference type="PROSITE" id="PS00122">
    <property type="entry name" value="CARBOXYLESTERASE_B_1"/>
    <property type="match status" value="1"/>
</dbReference>
<dbReference type="PANTHER" id="PTHR11559">
    <property type="entry name" value="CARBOXYLESTERASE"/>
    <property type="match status" value="1"/>
</dbReference>
<name>A0ABT2GAD1_9MICO</name>
<evidence type="ECO:0000259" key="4">
    <source>
        <dbReference type="Pfam" id="PF00135"/>
    </source>
</evidence>
<dbReference type="Proteomes" id="UP001165580">
    <property type="component" value="Unassembled WGS sequence"/>
</dbReference>
<dbReference type="SUPFAM" id="SSF53474">
    <property type="entry name" value="alpha/beta-Hydrolases"/>
    <property type="match status" value="1"/>
</dbReference>
<gene>
    <name evidence="5" type="ORF">NVV95_01170</name>
</gene>
<feature type="domain" description="Carboxylesterase type B" evidence="4">
    <location>
        <begin position="8"/>
        <end position="471"/>
    </location>
</feature>
<proteinExistence type="inferred from homology"/>
<dbReference type="EMBL" id="JANTEZ010000001">
    <property type="protein sequence ID" value="MCS5713154.1"/>
    <property type="molecule type" value="Genomic_DNA"/>
</dbReference>
<evidence type="ECO:0000256" key="2">
    <source>
        <dbReference type="ARBA" id="ARBA00022801"/>
    </source>
</evidence>
<accession>A0ABT2GAD1</accession>
<evidence type="ECO:0000256" key="1">
    <source>
        <dbReference type="ARBA" id="ARBA00005964"/>
    </source>
</evidence>
<reference evidence="5" key="1">
    <citation type="submission" date="2022-08" db="EMBL/GenBank/DDBJ databases">
        <authorList>
            <person name="Deng Y."/>
            <person name="Han X.-F."/>
            <person name="Zhang Y.-Q."/>
        </authorList>
    </citation>
    <scope>NUCLEOTIDE SEQUENCE</scope>
    <source>
        <strain evidence="5">CPCC 205716</strain>
    </source>
</reference>
<keyword evidence="2 3" id="KW-0378">Hydrolase</keyword>
<comment type="caution">
    <text evidence="5">The sequence shown here is derived from an EMBL/GenBank/DDBJ whole genome shotgun (WGS) entry which is preliminary data.</text>
</comment>
<dbReference type="Pfam" id="PF00135">
    <property type="entry name" value="COesterase"/>
    <property type="match status" value="1"/>
</dbReference>
<evidence type="ECO:0000256" key="3">
    <source>
        <dbReference type="RuleBase" id="RU361235"/>
    </source>
</evidence>
<dbReference type="EC" id="3.1.1.-" evidence="3"/>
<protein>
    <recommendedName>
        <fullName evidence="3">Carboxylic ester hydrolase</fullName>
        <ecNumber evidence="3">3.1.1.-</ecNumber>
    </recommendedName>
</protein>
<organism evidence="5 6">
    <name type="scientific">Herbiconiux gentiana</name>
    <dbReference type="NCBI Taxonomy" id="2970912"/>
    <lineage>
        <taxon>Bacteria</taxon>
        <taxon>Bacillati</taxon>
        <taxon>Actinomycetota</taxon>
        <taxon>Actinomycetes</taxon>
        <taxon>Micrococcales</taxon>
        <taxon>Microbacteriaceae</taxon>
        <taxon>Herbiconiux</taxon>
    </lineage>
</organism>